<evidence type="ECO:0000313" key="2">
    <source>
        <dbReference type="EMBL" id="KAE9624739.1"/>
    </source>
</evidence>
<dbReference type="AlphaFoldDB" id="A0A6A4R9U2"/>
<feature type="transmembrane region" description="Helical" evidence="1">
    <location>
        <begin position="195"/>
        <end position="215"/>
    </location>
</feature>
<dbReference type="SUPFAM" id="SSF47240">
    <property type="entry name" value="Ferritin-like"/>
    <property type="match status" value="1"/>
</dbReference>
<organism evidence="2 3">
    <name type="scientific">Parasedimentitalea maritima</name>
    <dbReference type="NCBI Taxonomy" id="2578117"/>
    <lineage>
        <taxon>Bacteria</taxon>
        <taxon>Pseudomonadati</taxon>
        <taxon>Pseudomonadota</taxon>
        <taxon>Alphaproteobacteria</taxon>
        <taxon>Rhodobacterales</taxon>
        <taxon>Paracoccaceae</taxon>
        <taxon>Parasedimentitalea</taxon>
    </lineage>
</organism>
<dbReference type="InterPro" id="IPR009078">
    <property type="entry name" value="Ferritin-like_SF"/>
</dbReference>
<dbReference type="EMBL" id="WSFO01000026">
    <property type="protein sequence ID" value="KAE9624739.1"/>
    <property type="molecule type" value="Genomic_DNA"/>
</dbReference>
<reference evidence="2 3" key="1">
    <citation type="submission" date="2019-12" db="EMBL/GenBank/DDBJ databases">
        <authorList>
            <person name="Zhang Y.-J."/>
        </authorList>
    </citation>
    <scope>NUCLEOTIDE SEQUENCE [LARGE SCALE GENOMIC DNA]</scope>
    <source>
        <strain evidence="2 3">H18S-6</strain>
    </source>
</reference>
<dbReference type="Proteomes" id="UP000441586">
    <property type="component" value="Unassembled WGS sequence"/>
</dbReference>
<sequence>MQKNSVVQRLREQAITWITPIFWRNSDRRLALALNNFSRVEYDSGWQALRVMSVRNDPEHQAELLLTALEEFHHSALFRRLAEKQKLQAPNLTVQRQSIWDETPEIDHFLAAQFIGETSVHNEFMIYEKATGNCEISSTFRDICLDEAKHVKDAYTNLVVNIGSEDKARRLIRQVRRGHDWRALSKALEPIGATVSNLLVLLVYFGIGLFLWPFARHRLQRS</sequence>
<evidence type="ECO:0008006" key="4">
    <source>
        <dbReference type="Google" id="ProtNLM"/>
    </source>
</evidence>
<proteinExistence type="predicted"/>
<protein>
    <recommendedName>
        <fullName evidence="4">Rubrerythrin</fullName>
    </recommendedName>
</protein>
<keyword evidence="1" id="KW-0472">Membrane</keyword>
<name>A0A6A4R9U2_9RHOB</name>
<evidence type="ECO:0000313" key="3">
    <source>
        <dbReference type="Proteomes" id="UP000441586"/>
    </source>
</evidence>
<dbReference type="RefSeq" id="WP_158981818.1">
    <property type="nucleotide sequence ID" value="NZ_WSFO01000026.1"/>
</dbReference>
<gene>
    <name evidence="2" type="ORF">GP644_23175</name>
</gene>
<keyword evidence="1" id="KW-0812">Transmembrane</keyword>
<accession>A0A6A4R9U2</accession>
<comment type="caution">
    <text evidence="2">The sequence shown here is derived from an EMBL/GenBank/DDBJ whole genome shotgun (WGS) entry which is preliminary data.</text>
</comment>
<evidence type="ECO:0000256" key="1">
    <source>
        <dbReference type="SAM" id="Phobius"/>
    </source>
</evidence>
<keyword evidence="1" id="KW-1133">Transmembrane helix</keyword>